<dbReference type="Gene3D" id="3.40.50.1000">
    <property type="entry name" value="HAD superfamily/HAD-like"/>
    <property type="match status" value="1"/>
</dbReference>
<keyword evidence="1" id="KW-0378">Hydrolase</keyword>
<dbReference type="InterPro" id="IPR006379">
    <property type="entry name" value="HAD-SF_hydro_IIB"/>
</dbReference>
<evidence type="ECO:0000313" key="1">
    <source>
        <dbReference type="EMBL" id="MEL5988772.1"/>
    </source>
</evidence>
<name>A0ABU9LLV1_9BACL</name>
<evidence type="ECO:0000313" key="2">
    <source>
        <dbReference type="Proteomes" id="UP001398420"/>
    </source>
</evidence>
<dbReference type="GO" id="GO:0016787">
    <property type="term" value="F:hydrolase activity"/>
    <property type="evidence" value="ECO:0007669"/>
    <property type="project" value="UniProtKB-KW"/>
</dbReference>
<dbReference type="NCBIfam" id="TIGR01484">
    <property type="entry name" value="HAD-SF-IIB"/>
    <property type="match status" value="1"/>
</dbReference>
<dbReference type="InterPro" id="IPR036412">
    <property type="entry name" value="HAD-like_sf"/>
</dbReference>
<keyword evidence="2" id="KW-1185">Reference proteome</keyword>
<dbReference type="RefSeq" id="WP_342303027.1">
    <property type="nucleotide sequence ID" value="NZ_JBCEWA010000007.1"/>
</dbReference>
<dbReference type="SUPFAM" id="SSF56784">
    <property type="entry name" value="HAD-like"/>
    <property type="match status" value="1"/>
</dbReference>
<dbReference type="PROSITE" id="PS01229">
    <property type="entry name" value="COF_2"/>
    <property type="match status" value="1"/>
</dbReference>
<dbReference type="Pfam" id="PF08282">
    <property type="entry name" value="Hydrolase_3"/>
    <property type="match status" value="2"/>
</dbReference>
<dbReference type="EC" id="3.1.3.-" evidence="1"/>
<proteinExistence type="predicted"/>
<organism evidence="1 2">
    <name type="scientific">Kurthia gibsonii</name>
    <dbReference type="NCBI Taxonomy" id="33946"/>
    <lineage>
        <taxon>Bacteria</taxon>
        <taxon>Bacillati</taxon>
        <taxon>Bacillota</taxon>
        <taxon>Bacilli</taxon>
        <taxon>Bacillales</taxon>
        <taxon>Caryophanaceae</taxon>
        <taxon>Kurthia</taxon>
    </lineage>
</organism>
<dbReference type="CDD" id="cd07516">
    <property type="entry name" value="HAD_Pase"/>
    <property type="match status" value="1"/>
</dbReference>
<dbReference type="InterPro" id="IPR023214">
    <property type="entry name" value="HAD_sf"/>
</dbReference>
<protein>
    <submittedName>
        <fullName evidence="1">Cof-type HAD-IIB family hydrolase</fullName>
        <ecNumber evidence="1">3.1.3.-</ecNumber>
    </submittedName>
</protein>
<comment type="caution">
    <text evidence="1">The sequence shown here is derived from an EMBL/GenBank/DDBJ whole genome shotgun (WGS) entry which is preliminary data.</text>
</comment>
<dbReference type="PANTHER" id="PTHR10000">
    <property type="entry name" value="PHOSPHOSERINE PHOSPHATASE"/>
    <property type="match status" value="1"/>
</dbReference>
<reference evidence="1 2" key="1">
    <citation type="submission" date="2024-04" db="EMBL/GenBank/DDBJ databases">
        <authorList>
            <person name="Wu Y.S."/>
            <person name="Zhang L."/>
        </authorList>
    </citation>
    <scope>NUCLEOTIDE SEQUENCE [LARGE SCALE GENOMIC DNA]</scope>
    <source>
        <strain evidence="1 2">KG-01</strain>
    </source>
</reference>
<dbReference type="Proteomes" id="UP001398420">
    <property type="component" value="Unassembled WGS sequence"/>
</dbReference>
<dbReference type="EMBL" id="JBCEWA010000007">
    <property type="protein sequence ID" value="MEL5988772.1"/>
    <property type="molecule type" value="Genomic_DNA"/>
</dbReference>
<sequence length="245" mass="26996">MTNIKLIAIDLDGTLLDSQHAIRPHTISVLQQAVEEGIHVVVCTGRGISRIRPYEALMELKQPIVAANGADVYYEAGHVGEKAYIDLKTAQHIFKTIEDIGIPFWGFTDAGEFIDGIPNEQEIARCLKIGVQSEDPKQLQAFYEEVKGWQDIELTSSASTNYEINQLGISKAYGIEKLCRHLHISLDEVMCLGDSANDLALFQVAGFPVAMQNAISDLKEIAKAMTTSNDEEGVAKAIECYVLKK</sequence>
<dbReference type="PANTHER" id="PTHR10000:SF8">
    <property type="entry name" value="HAD SUPERFAMILY HYDROLASE-LIKE, TYPE 3"/>
    <property type="match status" value="1"/>
</dbReference>
<dbReference type="SFLD" id="SFLDG01140">
    <property type="entry name" value="C2.B:_Phosphomannomutase_and_P"/>
    <property type="match status" value="1"/>
</dbReference>
<accession>A0ABU9LLV1</accession>
<gene>
    <name evidence="1" type="ORF">AAF454_10220</name>
</gene>
<dbReference type="Gene3D" id="3.30.1240.10">
    <property type="match status" value="1"/>
</dbReference>
<dbReference type="SFLD" id="SFLDS00003">
    <property type="entry name" value="Haloacid_Dehalogenase"/>
    <property type="match status" value="1"/>
</dbReference>